<feature type="compositionally biased region" description="Polar residues" evidence="1">
    <location>
        <begin position="10"/>
        <end position="20"/>
    </location>
</feature>
<gene>
    <name evidence="2" type="ORF">FOVG_19373</name>
</gene>
<evidence type="ECO:0000313" key="2">
    <source>
        <dbReference type="EMBL" id="EXA29085.1"/>
    </source>
</evidence>
<feature type="region of interest" description="Disordered" evidence="1">
    <location>
        <begin position="1"/>
        <end position="71"/>
    </location>
</feature>
<name>W9NMI6_FUSOX</name>
<accession>W9NMI6</accession>
<dbReference type="AlphaFoldDB" id="W9NMI6"/>
<evidence type="ECO:0000256" key="1">
    <source>
        <dbReference type="SAM" id="MobiDB-lite"/>
    </source>
</evidence>
<dbReference type="HOGENOM" id="CLU_2413363_0_0_1"/>
<sequence>MAQRAVAGYDQTNPRQSFTDISRVPPTEGQNGGVRGPEPVSSPAPPLSSPREELFCTIDTSGAGDDDSDKAQIREVRQATEAAVGRRKKDER</sequence>
<protein>
    <submittedName>
        <fullName evidence="2">Uncharacterized protein</fullName>
    </submittedName>
</protein>
<dbReference type="Proteomes" id="UP000030751">
    <property type="component" value="Unassembled WGS sequence"/>
</dbReference>
<dbReference type="EMBL" id="KI981269">
    <property type="protein sequence ID" value="EXA29085.1"/>
    <property type="molecule type" value="Genomic_DNA"/>
</dbReference>
<organism evidence="2">
    <name type="scientific">Fusarium oxysporum f. sp. pisi HDV247</name>
    <dbReference type="NCBI Taxonomy" id="1080344"/>
    <lineage>
        <taxon>Eukaryota</taxon>
        <taxon>Fungi</taxon>
        <taxon>Dikarya</taxon>
        <taxon>Ascomycota</taxon>
        <taxon>Pezizomycotina</taxon>
        <taxon>Sordariomycetes</taxon>
        <taxon>Hypocreomycetidae</taxon>
        <taxon>Hypocreales</taxon>
        <taxon>Nectriaceae</taxon>
        <taxon>Fusarium</taxon>
        <taxon>Fusarium oxysporum species complex</taxon>
    </lineage>
</organism>
<reference evidence="2" key="2">
    <citation type="submission" date="2014-02" db="EMBL/GenBank/DDBJ databases">
        <title>Annotation of the Genome Sequence of Fusarium oxysporum HDV247.</title>
        <authorList>
            <consortium name="The Broad Institute Genomics Platform"/>
            <person name="Ma L.-J."/>
            <person name="Corby-Kistler H."/>
            <person name="Broz K."/>
            <person name="Gale L.R."/>
            <person name="Jonkers W."/>
            <person name="O'Donnell K."/>
            <person name="Ploetz R."/>
            <person name="Steinberg C."/>
            <person name="Schwartz D.C."/>
            <person name="VanEtten H."/>
            <person name="Zhou S."/>
            <person name="Young S.K."/>
            <person name="Zeng Q."/>
            <person name="Gargeya S."/>
            <person name="Fitzgerald M."/>
            <person name="Abouelleil A."/>
            <person name="Alvarado L."/>
            <person name="Chapman S.B."/>
            <person name="Gainer-Dewar J."/>
            <person name="Goldberg J."/>
            <person name="Griggs A."/>
            <person name="Gujja S."/>
            <person name="Hansen M."/>
            <person name="Howarth C."/>
            <person name="Imamovic A."/>
            <person name="Ireland A."/>
            <person name="Larimer J."/>
            <person name="McCowan C."/>
            <person name="Murphy C."/>
            <person name="Pearson M."/>
            <person name="Poon T.W."/>
            <person name="Priest M."/>
            <person name="Roberts A."/>
            <person name="Saif S."/>
            <person name="Shea T."/>
            <person name="Sykes S."/>
            <person name="Wortman J."/>
            <person name="Nusbaum C."/>
            <person name="Birren B."/>
        </authorList>
    </citation>
    <scope>NUCLEOTIDE SEQUENCE</scope>
    <source>
        <strain evidence="2">HDV247</strain>
    </source>
</reference>
<proteinExistence type="predicted"/>
<reference evidence="2" key="1">
    <citation type="submission" date="2011-10" db="EMBL/GenBank/DDBJ databases">
        <title>The Genome Sequence of Fusarium oxysporum HDV247.</title>
        <authorList>
            <consortium name="The Broad Institute Genome Sequencing Platform"/>
            <person name="Ma L.-J."/>
            <person name="Gale L.R."/>
            <person name="Schwartz D.C."/>
            <person name="Zhou S."/>
            <person name="Corby-Kistler H."/>
            <person name="Young S.K."/>
            <person name="Zeng Q."/>
            <person name="Gargeya S."/>
            <person name="Fitzgerald M."/>
            <person name="Haas B."/>
            <person name="Abouelleil A."/>
            <person name="Alvarado L."/>
            <person name="Arachchi H.M."/>
            <person name="Berlin A."/>
            <person name="Brown A."/>
            <person name="Chapman S.B."/>
            <person name="Chen Z."/>
            <person name="Dunbar C."/>
            <person name="Freedman E."/>
            <person name="Gearin G."/>
            <person name="Goldberg J."/>
            <person name="Griggs A."/>
            <person name="Gujja S."/>
            <person name="Heiman D."/>
            <person name="Howarth C."/>
            <person name="Larson L."/>
            <person name="Lui A."/>
            <person name="MacDonald P.J.P."/>
            <person name="Montmayeur A."/>
            <person name="Murphy C."/>
            <person name="Neiman D."/>
            <person name="Pearson M."/>
            <person name="Priest M."/>
            <person name="Roberts A."/>
            <person name="Saif S."/>
            <person name="Shea T."/>
            <person name="Shenoy N."/>
            <person name="Sisk P."/>
            <person name="Stolte C."/>
            <person name="Sykes S."/>
            <person name="Wortman J."/>
            <person name="Nusbaum C."/>
            <person name="Birren B."/>
        </authorList>
    </citation>
    <scope>NUCLEOTIDE SEQUENCE [LARGE SCALE GENOMIC DNA]</scope>
    <source>
        <strain evidence="2">HDV247</strain>
    </source>
</reference>